<dbReference type="PANTHER" id="PTHR35046:SF26">
    <property type="entry name" value="RNA-DIRECTED DNA POLYMERASE"/>
    <property type="match status" value="1"/>
</dbReference>
<sequence>MDRSWMQVTYRLSREYIKGVDDFLDFASTNGNEKGCGRMIDLIKDVRGPEVVDFIMHDASEEDIVQPDLEEPPKHNGTTGPWFYTRAKEKKQSIVSYKQNLSRNRAAMVGELEQANLTSYTRCLVGEKVCSVYVNGEIKSNLISSRAVAKLGLPIRKLPVPYSLPSLEEKDSVFVTEEVSLPFRIGRYEDVVRCNVVPLKLTHVVLGKPWHDDNDARRSRRTNHVRLRHCGATFALKFLSLEEAAEDRSTLLQQLREEEERAKAVEASAWEPPLKKLEFRHVKSNQLVRADDLCSSRRKQSPQSARVAGTLGGVSRLEEDVDTLPMNPETLEIASKEASITESPYSILGKKPLLTATMEQSKRENEWVGITGDESSNTTSAELISDGDKESISMSFMQ</sequence>
<evidence type="ECO:0000313" key="3">
    <source>
        <dbReference type="EMBL" id="CAL1405655.1"/>
    </source>
</evidence>
<keyword evidence="4" id="KW-1185">Reference proteome</keyword>
<name>A0AAV2G7D2_9ROSI</name>
<dbReference type="Proteomes" id="UP001497516">
    <property type="component" value="Chromosome 8"/>
</dbReference>
<dbReference type="AlphaFoldDB" id="A0AAV2G7D2"/>
<evidence type="ECO:0000256" key="1">
    <source>
        <dbReference type="SAM" id="Coils"/>
    </source>
</evidence>
<feature type="coiled-coil region" evidence="1">
    <location>
        <begin position="241"/>
        <end position="268"/>
    </location>
</feature>
<feature type="compositionally biased region" description="Polar residues" evidence="2">
    <location>
        <begin position="373"/>
        <end position="382"/>
    </location>
</feature>
<evidence type="ECO:0000313" key="4">
    <source>
        <dbReference type="Proteomes" id="UP001497516"/>
    </source>
</evidence>
<feature type="region of interest" description="Disordered" evidence="2">
    <location>
        <begin position="367"/>
        <end position="398"/>
    </location>
</feature>
<dbReference type="EMBL" id="OZ034821">
    <property type="protein sequence ID" value="CAL1405655.1"/>
    <property type="molecule type" value="Genomic_DNA"/>
</dbReference>
<dbReference type="CDD" id="cd00303">
    <property type="entry name" value="retropepsin_like"/>
    <property type="match status" value="1"/>
</dbReference>
<organism evidence="3 4">
    <name type="scientific">Linum trigynum</name>
    <dbReference type="NCBI Taxonomy" id="586398"/>
    <lineage>
        <taxon>Eukaryota</taxon>
        <taxon>Viridiplantae</taxon>
        <taxon>Streptophyta</taxon>
        <taxon>Embryophyta</taxon>
        <taxon>Tracheophyta</taxon>
        <taxon>Spermatophyta</taxon>
        <taxon>Magnoliopsida</taxon>
        <taxon>eudicotyledons</taxon>
        <taxon>Gunneridae</taxon>
        <taxon>Pentapetalae</taxon>
        <taxon>rosids</taxon>
        <taxon>fabids</taxon>
        <taxon>Malpighiales</taxon>
        <taxon>Linaceae</taxon>
        <taxon>Linum</taxon>
    </lineage>
</organism>
<protein>
    <submittedName>
        <fullName evidence="3">Uncharacterized protein</fullName>
    </submittedName>
</protein>
<dbReference type="PANTHER" id="PTHR35046">
    <property type="entry name" value="ZINC KNUCKLE (CCHC-TYPE) FAMILY PROTEIN"/>
    <property type="match status" value="1"/>
</dbReference>
<gene>
    <name evidence="3" type="ORF">LTRI10_LOCUS45429</name>
</gene>
<accession>A0AAV2G7D2</accession>
<reference evidence="3 4" key="1">
    <citation type="submission" date="2024-04" db="EMBL/GenBank/DDBJ databases">
        <authorList>
            <person name="Fracassetti M."/>
        </authorList>
    </citation>
    <scope>NUCLEOTIDE SEQUENCE [LARGE SCALE GENOMIC DNA]</scope>
</reference>
<evidence type="ECO:0000256" key="2">
    <source>
        <dbReference type="SAM" id="MobiDB-lite"/>
    </source>
</evidence>
<keyword evidence="1" id="KW-0175">Coiled coil</keyword>
<proteinExistence type="predicted"/>